<feature type="compositionally biased region" description="Basic and acidic residues" evidence="1">
    <location>
        <begin position="35"/>
        <end position="53"/>
    </location>
</feature>
<reference evidence="4" key="1">
    <citation type="submission" date="2016-06" db="EMBL/GenBank/DDBJ databases">
        <title>Parallel loss of symbiosis genes in relatives of nitrogen-fixing non-legume Parasponia.</title>
        <authorList>
            <person name="Van Velzen R."/>
            <person name="Holmer R."/>
            <person name="Bu F."/>
            <person name="Rutten L."/>
            <person name="Van Zeijl A."/>
            <person name="Liu W."/>
            <person name="Santuari L."/>
            <person name="Cao Q."/>
            <person name="Sharma T."/>
            <person name="Shen D."/>
            <person name="Roswanjaya Y."/>
            <person name="Wardhani T."/>
            <person name="Kalhor M.S."/>
            <person name="Jansen J."/>
            <person name="Van den Hoogen J."/>
            <person name="Gungor B."/>
            <person name="Hartog M."/>
            <person name="Hontelez J."/>
            <person name="Verver J."/>
            <person name="Yang W.-C."/>
            <person name="Schijlen E."/>
            <person name="Repin R."/>
            <person name="Schilthuizen M."/>
            <person name="Schranz E."/>
            <person name="Heidstra R."/>
            <person name="Miyata K."/>
            <person name="Fedorova E."/>
            <person name="Kohlen W."/>
            <person name="Bisseling T."/>
            <person name="Smit S."/>
            <person name="Geurts R."/>
        </authorList>
    </citation>
    <scope>NUCLEOTIDE SEQUENCE [LARGE SCALE GENOMIC DNA]</scope>
    <source>
        <strain evidence="4">cv. RG33-2</strain>
    </source>
</reference>
<evidence type="ECO:0000256" key="2">
    <source>
        <dbReference type="SAM" id="SignalP"/>
    </source>
</evidence>
<sequence>MAMLPCKRLVIATLVLFFFVSTTARARILQEAGDVAKKSNDDQLKPNQERELIDSDELVSMDYSPAGKNPPIHN</sequence>
<dbReference type="EMBL" id="JXTC01000462">
    <property type="protein sequence ID" value="PON52271.1"/>
    <property type="molecule type" value="Genomic_DNA"/>
</dbReference>
<dbReference type="AlphaFoldDB" id="A0A2P5BTZ6"/>
<name>A0A2P5BTZ6_TREOI</name>
<dbReference type="InterPro" id="IPR049306">
    <property type="entry name" value="GLV1-2"/>
</dbReference>
<dbReference type="STRING" id="63057.A0A2P5BTZ6"/>
<protein>
    <submittedName>
        <fullName evidence="3">Root meristem growth factor</fullName>
    </submittedName>
</protein>
<keyword evidence="2" id="KW-0732">Signal</keyword>
<evidence type="ECO:0000256" key="1">
    <source>
        <dbReference type="SAM" id="MobiDB-lite"/>
    </source>
</evidence>
<feature type="signal peptide" evidence="2">
    <location>
        <begin position="1"/>
        <end position="26"/>
    </location>
</feature>
<dbReference type="Proteomes" id="UP000237000">
    <property type="component" value="Unassembled WGS sequence"/>
</dbReference>
<gene>
    <name evidence="3" type="ORF">TorRG33x02_308880</name>
</gene>
<dbReference type="OrthoDB" id="1625577at2759"/>
<accession>A0A2P5BTZ6</accession>
<dbReference type="InParanoid" id="A0A2P5BTZ6"/>
<comment type="caution">
    <text evidence="3">The sequence shown here is derived from an EMBL/GenBank/DDBJ whole genome shotgun (WGS) entry which is preliminary data.</text>
</comment>
<dbReference type="Pfam" id="PF21529">
    <property type="entry name" value="GLV1-2"/>
    <property type="match status" value="1"/>
</dbReference>
<organism evidence="3 4">
    <name type="scientific">Trema orientale</name>
    <name type="common">Charcoal tree</name>
    <name type="synonym">Celtis orientalis</name>
    <dbReference type="NCBI Taxonomy" id="63057"/>
    <lineage>
        <taxon>Eukaryota</taxon>
        <taxon>Viridiplantae</taxon>
        <taxon>Streptophyta</taxon>
        <taxon>Embryophyta</taxon>
        <taxon>Tracheophyta</taxon>
        <taxon>Spermatophyta</taxon>
        <taxon>Magnoliopsida</taxon>
        <taxon>eudicotyledons</taxon>
        <taxon>Gunneridae</taxon>
        <taxon>Pentapetalae</taxon>
        <taxon>rosids</taxon>
        <taxon>fabids</taxon>
        <taxon>Rosales</taxon>
        <taxon>Cannabaceae</taxon>
        <taxon>Trema</taxon>
    </lineage>
</organism>
<feature type="chain" id="PRO_5015149492" evidence="2">
    <location>
        <begin position="27"/>
        <end position="74"/>
    </location>
</feature>
<proteinExistence type="predicted"/>
<evidence type="ECO:0000313" key="4">
    <source>
        <dbReference type="Proteomes" id="UP000237000"/>
    </source>
</evidence>
<feature type="region of interest" description="Disordered" evidence="1">
    <location>
        <begin position="35"/>
        <end position="74"/>
    </location>
</feature>
<evidence type="ECO:0000313" key="3">
    <source>
        <dbReference type="EMBL" id="PON52271.1"/>
    </source>
</evidence>
<keyword evidence="4" id="KW-1185">Reference proteome</keyword>